<feature type="region of interest" description="Disordered" evidence="1">
    <location>
        <begin position="45"/>
        <end position="79"/>
    </location>
</feature>
<evidence type="ECO:0000313" key="4">
    <source>
        <dbReference type="WBParaSite" id="SSLN_0000092801-mRNA-1"/>
    </source>
</evidence>
<sequence length="79" mass="8334">MTVKNQNAPSILPSPVALATSIIPISFSVYLKTEEVSVIHYTGSSGPQAPTYSDWPPPNATDKSHDVSGMDIAASSCRT</sequence>
<dbReference type="WBParaSite" id="SSLN_0000092801-mRNA-1">
    <property type="protein sequence ID" value="SSLN_0000092801-mRNA-1"/>
    <property type="gene ID" value="SSLN_0000092801"/>
</dbReference>
<reference evidence="4" key="1">
    <citation type="submission" date="2016-06" db="UniProtKB">
        <authorList>
            <consortium name="WormBaseParasite"/>
        </authorList>
    </citation>
    <scope>IDENTIFICATION</scope>
</reference>
<dbReference type="Proteomes" id="UP000275846">
    <property type="component" value="Unassembled WGS sequence"/>
</dbReference>
<reference evidence="2 3" key="2">
    <citation type="submission" date="2018-11" db="EMBL/GenBank/DDBJ databases">
        <authorList>
            <consortium name="Pathogen Informatics"/>
        </authorList>
    </citation>
    <scope>NUCLEOTIDE SEQUENCE [LARGE SCALE GENOMIC DNA]</scope>
    <source>
        <strain evidence="2 3">NST_G2</strain>
    </source>
</reference>
<organism evidence="4">
    <name type="scientific">Schistocephalus solidus</name>
    <name type="common">Tapeworm</name>
    <dbReference type="NCBI Taxonomy" id="70667"/>
    <lineage>
        <taxon>Eukaryota</taxon>
        <taxon>Metazoa</taxon>
        <taxon>Spiralia</taxon>
        <taxon>Lophotrochozoa</taxon>
        <taxon>Platyhelminthes</taxon>
        <taxon>Cestoda</taxon>
        <taxon>Eucestoda</taxon>
        <taxon>Diphyllobothriidea</taxon>
        <taxon>Diphyllobothriidae</taxon>
        <taxon>Schistocephalus</taxon>
    </lineage>
</organism>
<dbReference type="AlphaFoldDB" id="A0A183S9J2"/>
<evidence type="ECO:0000256" key="1">
    <source>
        <dbReference type="SAM" id="MobiDB-lite"/>
    </source>
</evidence>
<accession>A0A183S9J2</accession>
<keyword evidence="3" id="KW-1185">Reference proteome</keyword>
<gene>
    <name evidence="2" type="ORF">SSLN_LOCUS890</name>
</gene>
<evidence type="ECO:0000313" key="2">
    <source>
        <dbReference type="EMBL" id="VDL86428.1"/>
    </source>
</evidence>
<proteinExistence type="predicted"/>
<evidence type="ECO:0000313" key="3">
    <source>
        <dbReference type="Proteomes" id="UP000275846"/>
    </source>
</evidence>
<dbReference type="EMBL" id="UYSU01000972">
    <property type="protein sequence ID" value="VDL86428.1"/>
    <property type="molecule type" value="Genomic_DNA"/>
</dbReference>
<protein>
    <submittedName>
        <fullName evidence="2 4">Uncharacterized protein</fullName>
    </submittedName>
</protein>
<name>A0A183S9J2_SCHSO</name>